<evidence type="ECO:0000259" key="1">
    <source>
        <dbReference type="Pfam" id="PF13340"/>
    </source>
</evidence>
<accession>A0A2G8QT34</accession>
<gene>
    <name evidence="2" type="ORF">P775_28540</name>
</gene>
<dbReference type="InterPro" id="IPR025161">
    <property type="entry name" value="IS402-like_dom"/>
</dbReference>
<dbReference type="EMBL" id="AWWI01000186">
    <property type="protein sequence ID" value="PIL12452.1"/>
    <property type="molecule type" value="Genomic_DNA"/>
</dbReference>
<organism evidence="2 3">
    <name type="scientific">Puniceibacterium antarcticum</name>
    <dbReference type="NCBI Taxonomy" id="1206336"/>
    <lineage>
        <taxon>Bacteria</taxon>
        <taxon>Pseudomonadati</taxon>
        <taxon>Pseudomonadota</taxon>
        <taxon>Alphaproteobacteria</taxon>
        <taxon>Rhodobacterales</taxon>
        <taxon>Paracoccaceae</taxon>
        <taxon>Puniceibacterium</taxon>
    </lineage>
</organism>
<dbReference type="Proteomes" id="UP000231259">
    <property type="component" value="Unassembled WGS sequence"/>
</dbReference>
<dbReference type="PANTHER" id="PTHR46637">
    <property type="entry name" value="TIS1421-TRANSPOSASE PROTEIN A"/>
    <property type="match status" value="1"/>
</dbReference>
<comment type="caution">
    <text evidence="2">The sequence shown here is derived from an EMBL/GenBank/DDBJ whole genome shotgun (WGS) entry which is preliminary data.</text>
</comment>
<dbReference type="NCBIfam" id="NF033580">
    <property type="entry name" value="transpos_IS5_3"/>
    <property type="match status" value="1"/>
</dbReference>
<keyword evidence="3" id="KW-1185">Reference proteome</keyword>
<proteinExistence type="predicted"/>
<feature type="domain" description="Insertion element IS402-like" evidence="1">
    <location>
        <begin position="25"/>
        <end position="98"/>
    </location>
</feature>
<name>A0A2G8QT34_9RHOB</name>
<protein>
    <recommendedName>
        <fullName evidence="1">Insertion element IS402-like domain-containing protein</fullName>
    </recommendedName>
</protein>
<dbReference type="PANTHER" id="PTHR46637:SF1">
    <property type="entry name" value="BLL5188 PROTEIN"/>
    <property type="match status" value="1"/>
</dbReference>
<evidence type="ECO:0000313" key="2">
    <source>
        <dbReference type="EMBL" id="PIL12452.1"/>
    </source>
</evidence>
<dbReference type="Pfam" id="PF13340">
    <property type="entry name" value="DUF4096"/>
    <property type="match status" value="1"/>
</dbReference>
<sequence length="141" mass="15853">MRIPKSAAECFKVSKWEVALIRMTLTDTQWAIIAPHCLGRDCDPGRTGPDPRLFVEAVLWIARTGCPWRDLPEQFGKWNSVFKRFRRWVKADAFPRMFTVLAEGVDFEYAMIDGSIVKVHRHGQGAKGGLRPRPSGALAAG</sequence>
<reference evidence="2 3" key="1">
    <citation type="submission" date="2013-09" db="EMBL/GenBank/DDBJ databases">
        <title>Genome sequencing of Phaeobacter antarcticus sp. nov. SM1211.</title>
        <authorList>
            <person name="Zhang X.-Y."/>
            <person name="Liu C."/>
            <person name="Chen X.-L."/>
            <person name="Xie B.-B."/>
            <person name="Qin Q.-L."/>
            <person name="Rong J.-C."/>
            <person name="Zhang Y.-Z."/>
        </authorList>
    </citation>
    <scope>NUCLEOTIDE SEQUENCE [LARGE SCALE GENOMIC DNA]</scope>
    <source>
        <strain evidence="2 3">SM1211</strain>
    </source>
</reference>
<dbReference type="AlphaFoldDB" id="A0A2G8QT34"/>
<dbReference type="InterPro" id="IPR052909">
    <property type="entry name" value="Transposase_6_like"/>
</dbReference>
<evidence type="ECO:0000313" key="3">
    <source>
        <dbReference type="Proteomes" id="UP000231259"/>
    </source>
</evidence>